<dbReference type="PROSITE" id="PS51462">
    <property type="entry name" value="NUDIX"/>
    <property type="match status" value="1"/>
</dbReference>
<dbReference type="CDD" id="cd02883">
    <property type="entry name" value="NUDIX_Hydrolase"/>
    <property type="match status" value="1"/>
</dbReference>
<accession>A0A1M5LGJ7</accession>
<dbReference type="GO" id="GO:0016787">
    <property type="term" value="F:hydrolase activity"/>
    <property type="evidence" value="ECO:0007669"/>
    <property type="project" value="UniProtKB-KW"/>
</dbReference>
<feature type="domain" description="Nudix hydrolase" evidence="3">
    <location>
        <begin position="20"/>
        <end position="161"/>
    </location>
</feature>
<protein>
    <submittedName>
        <fullName evidence="4">ADP-ribose pyrophosphatase YjhB, NUDIX family</fullName>
    </submittedName>
</protein>
<evidence type="ECO:0000259" key="3">
    <source>
        <dbReference type="PROSITE" id="PS51462"/>
    </source>
</evidence>
<gene>
    <name evidence="4" type="ORF">SAMN05216225_104718</name>
</gene>
<dbReference type="Pfam" id="PF00293">
    <property type="entry name" value="NUDIX"/>
    <property type="match status" value="1"/>
</dbReference>
<dbReference type="Gene3D" id="3.90.79.10">
    <property type="entry name" value="Nucleoside Triphosphate Pyrophosphohydrolase"/>
    <property type="match status" value="1"/>
</dbReference>
<evidence type="ECO:0000313" key="4">
    <source>
        <dbReference type="EMBL" id="SHG64167.1"/>
    </source>
</evidence>
<dbReference type="AlphaFoldDB" id="A0A1M5LGJ7"/>
<dbReference type="InterPro" id="IPR020084">
    <property type="entry name" value="NUDIX_hydrolase_CS"/>
</dbReference>
<proteinExistence type="predicted"/>
<dbReference type="PROSITE" id="PS00893">
    <property type="entry name" value="NUDIX_BOX"/>
    <property type="match status" value="1"/>
</dbReference>
<name>A0A1M5LGJ7_9BACI</name>
<dbReference type="PANTHER" id="PTHR43046:SF15">
    <property type="entry name" value="MUTT_NUDIX FAMILY PROTEIN"/>
    <property type="match status" value="1"/>
</dbReference>
<dbReference type="RefSeq" id="WP_234982730.1">
    <property type="nucleotide sequence ID" value="NZ_FQVW01000047.1"/>
</dbReference>
<keyword evidence="5" id="KW-1185">Reference proteome</keyword>
<reference evidence="4 5" key="1">
    <citation type="submission" date="2016-11" db="EMBL/GenBank/DDBJ databases">
        <authorList>
            <person name="Jaros S."/>
            <person name="Januszkiewicz K."/>
            <person name="Wedrychowicz H."/>
        </authorList>
    </citation>
    <scope>NUCLEOTIDE SEQUENCE [LARGE SCALE GENOMIC DNA]</scope>
    <source>
        <strain evidence="4 5">IBRC-M 10683</strain>
    </source>
</reference>
<dbReference type="PANTHER" id="PTHR43046">
    <property type="entry name" value="GDP-MANNOSE MANNOSYL HYDROLASE"/>
    <property type="match status" value="1"/>
</dbReference>
<comment type="cofactor">
    <cofactor evidence="1">
        <name>Mg(2+)</name>
        <dbReference type="ChEBI" id="CHEBI:18420"/>
    </cofactor>
</comment>
<dbReference type="Proteomes" id="UP000183988">
    <property type="component" value="Unassembled WGS sequence"/>
</dbReference>
<dbReference type="InterPro" id="IPR015797">
    <property type="entry name" value="NUDIX_hydrolase-like_dom_sf"/>
</dbReference>
<dbReference type="EMBL" id="FQVW01000047">
    <property type="protein sequence ID" value="SHG64167.1"/>
    <property type="molecule type" value="Genomic_DNA"/>
</dbReference>
<evidence type="ECO:0000256" key="2">
    <source>
        <dbReference type="ARBA" id="ARBA00022801"/>
    </source>
</evidence>
<dbReference type="InterPro" id="IPR000086">
    <property type="entry name" value="NUDIX_hydrolase_dom"/>
</dbReference>
<dbReference type="SUPFAM" id="SSF55811">
    <property type="entry name" value="Nudix"/>
    <property type="match status" value="1"/>
</dbReference>
<evidence type="ECO:0000256" key="1">
    <source>
        <dbReference type="ARBA" id="ARBA00001946"/>
    </source>
</evidence>
<keyword evidence="2" id="KW-0378">Hydrolase</keyword>
<sequence length="174" mass="20503">MLFNKQFTYGDMPKNYTTINTRVAVRAVILYKNKILLIQSNKGDFKFPGGGVEENESHTQALVREIAEETGYIHCEVKNKIGFVLEQQADKFTDDTIYQQHSHYYLCELVDDKRIEQNLDEYEIEQEFLPKWLTIDEAIKENEKASLKDDRNGWITRETYVLNELKIQSTRTLR</sequence>
<organism evidence="4 5">
    <name type="scientific">Ornithinibacillus halophilus</name>
    <dbReference type="NCBI Taxonomy" id="930117"/>
    <lineage>
        <taxon>Bacteria</taxon>
        <taxon>Bacillati</taxon>
        <taxon>Bacillota</taxon>
        <taxon>Bacilli</taxon>
        <taxon>Bacillales</taxon>
        <taxon>Bacillaceae</taxon>
        <taxon>Ornithinibacillus</taxon>
    </lineage>
</organism>
<evidence type="ECO:0000313" key="5">
    <source>
        <dbReference type="Proteomes" id="UP000183988"/>
    </source>
</evidence>
<dbReference type="STRING" id="930117.SAMN05216225_104718"/>